<dbReference type="AlphaFoldDB" id="A0A484WPA0"/>
<proteinExistence type="predicted"/>
<feature type="region of interest" description="Disordered" evidence="1">
    <location>
        <begin position="32"/>
        <end position="51"/>
    </location>
</feature>
<dbReference type="GO" id="GO:0016798">
    <property type="term" value="F:hydrolase activity, acting on glycosyl bonds"/>
    <property type="evidence" value="ECO:0007669"/>
    <property type="project" value="UniProtKB-KW"/>
</dbReference>
<feature type="compositionally biased region" description="Acidic residues" evidence="1">
    <location>
        <begin position="32"/>
        <end position="42"/>
    </location>
</feature>
<keyword evidence="2" id="KW-0131">Cell cycle</keyword>
<evidence type="ECO:0000313" key="2">
    <source>
        <dbReference type="EMBL" id="VFS13790.1"/>
    </source>
</evidence>
<name>A0A484WPA0_ECOLX</name>
<sequence>MTIAEKLGGWILNILTFASNRTRRDDTWVDEDEYEDDEEYEDENHGKQHESRRARILRGALARRKRLAEKFINPMGRQTDAALFSGKRMDDEEEITYTARGVAADPDDVLFSGNRATQPEYDEYDPLLKRWRQLPNLLL</sequence>
<protein>
    <submittedName>
        <fullName evidence="2">Cell division protein FtsK</fullName>
        <ecNumber evidence="2">3.2.1.-</ecNumber>
    </submittedName>
</protein>
<keyword evidence="2" id="KW-0132">Cell division</keyword>
<evidence type="ECO:0000313" key="3">
    <source>
        <dbReference type="Proteomes" id="UP000372890"/>
    </source>
</evidence>
<gene>
    <name evidence="2" type="primary">ftsK_2</name>
    <name evidence="2" type="ORF">NCTC9001_01241</name>
</gene>
<accession>A0A484WPA0</accession>
<keyword evidence="2" id="KW-0326">Glycosidase</keyword>
<dbReference type="EMBL" id="CAADIS010000003">
    <property type="protein sequence ID" value="VFS13790.1"/>
    <property type="molecule type" value="Genomic_DNA"/>
</dbReference>
<evidence type="ECO:0000256" key="1">
    <source>
        <dbReference type="SAM" id="MobiDB-lite"/>
    </source>
</evidence>
<dbReference type="Proteomes" id="UP000372890">
    <property type="component" value="Unassembled WGS sequence"/>
</dbReference>
<reference evidence="2 3" key="1">
    <citation type="submission" date="2019-03" db="EMBL/GenBank/DDBJ databases">
        <authorList>
            <consortium name="Pathogen Informatics"/>
        </authorList>
    </citation>
    <scope>NUCLEOTIDE SEQUENCE [LARGE SCALE GENOMIC DNA]</scope>
    <source>
        <strain evidence="2 3">NCTC9001</strain>
    </source>
</reference>
<dbReference type="EC" id="3.2.1.-" evidence="2"/>
<dbReference type="GO" id="GO:0051301">
    <property type="term" value="P:cell division"/>
    <property type="evidence" value="ECO:0007669"/>
    <property type="project" value="UniProtKB-KW"/>
</dbReference>
<keyword evidence="2" id="KW-0378">Hydrolase</keyword>
<organism evidence="2 3">
    <name type="scientific">Escherichia coli</name>
    <dbReference type="NCBI Taxonomy" id="562"/>
    <lineage>
        <taxon>Bacteria</taxon>
        <taxon>Pseudomonadati</taxon>
        <taxon>Pseudomonadota</taxon>
        <taxon>Gammaproteobacteria</taxon>
        <taxon>Enterobacterales</taxon>
        <taxon>Enterobacteriaceae</taxon>
        <taxon>Escherichia</taxon>
    </lineage>
</organism>